<dbReference type="PANTHER" id="PTHR23146:SF0">
    <property type="entry name" value="RNA POLYMERASE-ASSOCIATED PROTEIN LEO1"/>
    <property type="match status" value="1"/>
</dbReference>
<comment type="caution">
    <text evidence="2">The sequence shown here is derived from an EMBL/GenBank/DDBJ whole genome shotgun (WGS) entry which is preliminary data.</text>
</comment>
<gene>
    <name evidence="2" type="ORF">KSP40_PGU021352</name>
</gene>
<evidence type="ECO:0000256" key="1">
    <source>
        <dbReference type="SAM" id="MobiDB-lite"/>
    </source>
</evidence>
<feature type="compositionally biased region" description="Basic and acidic residues" evidence="1">
    <location>
        <begin position="218"/>
        <end position="249"/>
    </location>
</feature>
<feature type="compositionally biased region" description="Basic and acidic residues" evidence="1">
    <location>
        <begin position="27"/>
        <end position="68"/>
    </location>
</feature>
<protein>
    <submittedName>
        <fullName evidence="2">Uncharacterized protein</fullName>
    </submittedName>
</protein>
<feature type="compositionally biased region" description="Acidic residues" evidence="1">
    <location>
        <begin position="250"/>
        <end position="264"/>
    </location>
</feature>
<dbReference type="PANTHER" id="PTHR23146">
    <property type="entry name" value="LEO1 PROTEIN"/>
    <property type="match status" value="1"/>
</dbReference>
<dbReference type="Proteomes" id="UP001412067">
    <property type="component" value="Unassembled WGS sequence"/>
</dbReference>
<accession>A0ABR2MHY2</accession>
<evidence type="ECO:0000313" key="3">
    <source>
        <dbReference type="Proteomes" id="UP001412067"/>
    </source>
</evidence>
<reference evidence="2 3" key="1">
    <citation type="journal article" date="2022" name="Nat. Plants">
        <title>Genomes of leafy and leafless Platanthera orchids illuminate the evolution of mycoheterotrophy.</title>
        <authorList>
            <person name="Li M.H."/>
            <person name="Liu K.W."/>
            <person name="Li Z."/>
            <person name="Lu H.C."/>
            <person name="Ye Q.L."/>
            <person name="Zhang D."/>
            <person name="Wang J.Y."/>
            <person name="Li Y.F."/>
            <person name="Zhong Z.M."/>
            <person name="Liu X."/>
            <person name="Yu X."/>
            <person name="Liu D.K."/>
            <person name="Tu X.D."/>
            <person name="Liu B."/>
            <person name="Hao Y."/>
            <person name="Liao X.Y."/>
            <person name="Jiang Y.T."/>
            <person name="Sun W.H."/>
            <person name="Chen J."/>
            <person name="Chen Y.Q."/>
            <person name="Ai Y."/>
            <person name="Zhai J.W."/>
            <person name="Wu S.S."/>
            <person name="Zhou Z."/>
            <person name="Hsiao Y.Y."/>
            <person name="Wu W.L."/>
            <person name="Chen Y.Y."/>
            <person name="Lin Y.F."/>
            <person name="Hsu J.L."/>
            <person name="Li C.Y."/>
            <person name="Wang Z.W."/>
            <person name="Zhao X."/>
            <person name="Zhong W.Y."/>
            <person name="Ma X.K."/>
            <person name="Ma L."/>
            <person name="Huang J."/>
            <person name="Chen G.Z."/>
            <person name="Huang M.Z."/>
            <person name="Huang L."/>
            <person name="Peng D.H."/>
            <person name="Luo Y.B."/>
            <person name="Zou S.Q."/>
            <person name="Chen S.P."/>
            <person name="Lan S."/>
            <person name="Tsai W.C."/>
            <person name="Van de Peer Y."/>
            <person name="Liu Z.J."/>
        </authorList>
    </citation>
    <scope>NUCLEOTIDE SEQUENCE [LARGE SCALE GENOMIC DNA]</scope>
    <source>
        <strain evidence="2">Lor288</strain>
    </source>
</reference>
<proteinExistence type="predicted"/>
<feature type="compositionally biased region" description="Basic and acidic residues" evidence="1">
    <location>
        <begin position="129"/>
        <end position="146"/>
    </location>
</feature>
<dbReference type="EMBL" id="JBBWWR010000007">
    <property type="protein sequence ID" value="KAK8963321.1"/>
    <property type="molecule type" value="Genomic_DNA"/>
</dbReference>
<feature type="compositionally biased region" description="Acidic residues" evidence="1">
    <location>
        <begin position="78"/>
        <end position="90"/>
    </location>
</feature>
<evidence type="ECO:0000313" key="2">
    <source>
        <dbReference type="EMBL" id="KAK8963321.1"/>
    </source>
</evidence>
<feature type="compositionally biased region" description="Polar residues" evidence="1">
    <location>
        <begin position="96"/>
        <end position="106"/>
    </location>
</feature>
<keyword evidence="3" id="KW-1185">Reference proteome</keyword>
<dbReference type="InterPro" id="IPR007149">
    <property type="entry name" value="Leo1"/>
</dbReference>
<sequence length="326" mass="37003">MSRQLIAKNKLPFPFGTRGCTTGFQATEKKDIGARQHTWEEQEAEKDKEKEREALMAGERDADEEIRSKMMQNLFGDQSEEEDDEEDVDSEHEAAANQSDYPSVQSELEAHDIDLEHAESEGGRVQSSPEREVSDDRAESEGKFAESEEEGYGQRAATSRRREFAIESEGSEGNYYARPNNLDDEVNNARNISSPDEQKDNEVVRDVFGDSDEDDREEYGVQKDLEQNLHRSPLEEEEGGYDKDLKPEDIILDEDAQYEFDDENLEQKTKEKPIGPPVEMDIPLHPPPGRPDQASYYGIWSWKGLDQDLDCVAAEENDPKSEGATT</sequence>
<name>A0ABR2MHY2_9ASPA</name>
<feature type="compositionally biased region" description="Basic and acidic residues" evidence="1">
    <location>
        <begin position="108"/>
        <end position="122"/>
    </location>
</feature>
<feature type="region of interest" description="Disordered" evidence="1">
    <location>
        <begin position="1"/>
        <end position="292"/>
    </location>
</feature>
<feature type="compositionally biased region" description="Basic and acidic residues" evidence="1">
    <location>
        <begin position="196"/>
        <end position="208"/>
    </location>
</feature>
<organism evidence="2 3">
    <name type="scientific">Platanthera guangdongensis</name>
    <dbReference type="NCBI Taxonomy" id="2320717"/>
    <lineage>
        <taxon>Eukaryota</taxon>
        <taxon>Viridiplantae</taxon>
        <taxon>Streptophyta</taxon>
        <taxon>Embryophyta</taxon>
        <taxon>Tracheophyta</taxon>
        <taxon>Spermatophyta</taxon>
        <taxon>Magnoliopsida</taxon>
        <taxon>Liliopsida</taxon>
        <taxon>Asparagales</taxon>
        <taxon>Orchidaceae</taxon>
        <taxon>Orchidoideae</taxon>
        <taxon>Orchideae</taxon>
        <taxon>Orchidinae</taxon>
        <taxon>Platanthera</taxon>
    </lineage>
</organism>